<dbReference type="InterPro" id="IPR045384">
    <property type="entry name" value="DUF6527"/>
</dbReference>
<protein>
    <submittedName>
        <fullName evidence="1">DUF6527 family protein</fullName>
    </submittedName>
</protein>
<name>A0ABW6SR35_9ACTN</name>
<dbReference type="RefSeq" id="WP_387412399.1">
    <property type="nucleotide sequence ID" value="NZ_JBIASD010000010.1"/>
</dbReference>
<sequence>MTAVAFLRPEFVESFPPEMVRGVLYVSIPYATCGHLCACGCGQEVVTPLSPAQWALTYNGQSVSLFPSIGNWGLPCRSHYWIREGMVRWSRRYTVREIADNRARDRRDLQKHLGENAPGRIARLYRRLRPPRGRDISRVWTNCSPELRAPRFNWTRGRVVFSAVWGC</sequence>
<dbReference type="Proteomes" id="UP001602013">
    <property type="component" value="Unassembled WGS sequence"/>
</dbReference>
<organism evidence="1 2">
    <name type="scientific">Microtetraspora malaysiensis</name>
    <dbReference type="NCBI Taxonomy" id="161358"/>
    <lineage>
        <taxon>Bacteria</taxon>
        <taxon>Bacillati</taxon>
        <taxon>Actinomycetota</taxon>
        <taxon>Actinomycetes</taxon>
        <taxon>Streptosporangiales</taxon>
        <taxon>Streptosporangiaceae</taxon>
        <taxon>Microtetraspora</taxon>
    </lineage>
</organism>
<evidence type="ECO:0000313" key="1">
    <source>
        <dbReference type="EMBL" id="MFF3667450.1"/>
    </source>
</evidence>
<reference evidence="1 2" key="1">
    <citation type="submission" date="2024-10" db="EMBL/GenBank/DDBJ databases">
        <title>The Natural Products Discovery Center: Release of the First 8490 Sequenced Strains for Exploring Actinobacteria Biosynthetic Diversity.</title>
        <authorList>
            <person name="Kalkreuter E."/>
            <person name="Kautsar S.A."/>
            <person name="Yang D."/>
            <person name="Bader C.D."/>
            <person name="Teijaro C.N."/>
            <person name="Fluegel L."/>
            <person name="Davis C.M."/>
            <person name="Simpson J.R."/>
            <person name="Lauterbach L."/>
            <person name="Steele A.D."/>
            <person name="Gui C."/>
            <person name="Meng S."/>
            <person name="Li G."/>
            <person name="Viehrig K."/>
            <person name="Ye F."/>
            <person name="Su P."/>
            <person name="Kiefer A.F."/>
            <person name="Nichols A."/>
            <person name="Cepeda A.J."/>
            <person name="Yan W."/>
            <person name="Fan B."/>
            <person name="Jiang Y."/>
            <person name="Adhikari A."/>
            <person name="Zheng C.-J."/>
            <person name="Schuster L."/>
            <person name="Cowan T.M."/>
            <person name="Smanski M.J."/>
            <person name="Chevrette M.G."/>
            <person name="De Carvalho L.P.S."/>
            <person name="Shen B."/>
        </authorList>
    </citation>
    <scope>NUCLEOTIDE SEQUENCE [LARGE SCALE GENOMIC DNA]</scope>
    <source>
        <strain evidence="1 2">NPDC002173</strain>
    </source>
</reference>
<evidence type="ECO:0000313" key="2">
    <source>
        <dbReference type="Proteomes" id="UP001602013"/>
    </source>
</evidence>
<proteinExistence type="predicted"/>
<gene>
    <name evidence="1" type="ORF">ACFYXI_17780</name>
</gene>
<comment type="caution">
    <text evidence="1">The sequence shown here is derived from an EMBL/GenBank/DDBJ whole genome shotgun (WGS) entry which is preliminary data.</text>
</comment>
<dbReference type="Pfam" id="PF20137">
    <property type="entry name" value="BubE"/>
    <property type="match status" value="1"/>
</dbReference>
<keyword evidence="2" id="KW-1185">Reference proteome</keyword>
<accession>A0ABW6SR35</accession>
<dbReference type="EMBL" id="JBIASD010000010">
    <property type="protein sequence ID" value="MFF3667450.1"/>
    <property type="molecule type" value="Genomic_DNA"/>
</dbReference>